<feature type="transmembrane region" description="Helical" evidence="1">
    <location>
        <begin position="101"/>
        <end position="121"/>
    </location>
</feature>
<feature type="transmembrane region" description="Helical" evidence="1">
    <location>
        <begin position="582"/>
        <end position="605"/>
    </location>
</feature>
<keyword evidence="3" id="KW-1185">Reference proteome</keyword>
<sequence>MVRENEPSRHYSQAVSPLAKSSFERQYISEIAISQDWESNTHSVDQKPQLQTFSACLKPWLFEIVSLVICGGIIIASVVLLSKYNGQPLPEWPQGITLNTVLSLFATALKALLLMAVAEGIGQLKWVDFLTPQKLSHLGRFDDSSRGIWGCMRILWFMGFKHVVVLGAIITLVSTVIGPFTQQSINYRYCQQPVDSATSSAMVSRARYLAPYVAGQLEDTDLTPLSFRGSAIEGFISPNRENNAVAFNCPSGNCTYPVHSSLAMCSSCRNAVYQLQHQCGNGTCNSLFPGGIAVGNTESVPGIEYILMSADTGFPEIDTPSIPPVATVGVTYYTTSPCTEDWVHNGTRHNDTDCISASTAYGDDKIQQIKSRLLLNSSLTWPNIGASICKIDWCVQNFEPVVSNGTFTETTSVSSVQIQRIPTTTDSGDFVFVPEPCFLNGTSHSLDQITINRTDNPSYVTLAQNRAVLSDCVYRIDETFRSATVQYFASGNLFGSWEISVLNGTAELGSMGDARFINETTPVFNPIWLQPLFSAGNANLATINQTIATLSQTLTTYLRSHGNNSDNAVGTVYTNKSCVHIAWAWLALPAAVTFFTCIFLAIVVLQSRHLGAACAWKSSPFALALQDLNQEAKDQIGIGLSDNTVFEKTANMRILLVQDGENVRLKQD</sequence>
<keyword evidence="1" id="KW-0472">Membrane</keyword>
<dbReference type="Pfam" id="PF11374">
    <property type="entry name" value="DUF3176"/>
    <property type="match status" value="1"/>
</dbReference>
<dbReference type="PANTHER" id="PTHR35394:SF5">
    <property type="entry name" value="DUF3176 DOMAIN-CONTAINING PROTEIN"/>
    <property type="match status" value="1"/>
</dbReference>
<feature type="transmembrane region" description="Helical" evidence="1">
    <location>
        <begin position="60"/>
        <end position="81"/>
    </location>
</feature>
<dbReference type="OrthoDB" id="5376804at2759"/>
<dbReference type="AlphaFoldDB" id="A0A6A6U765"/>
<evidence type="ECO:0000313" key="2">
    <source>
        <dbReference type="EMBL" id="KAF2667277.1"/>
    </source>
</evidence>
<dbReference type="Proteomes" id="UP000799302">
    <property type="component" value="Unassembled WGS sequence"/>
</dbReference>
<dbReference type="PANTHER" id="PTHR35394">
    <property type="entry name" value="DUF3176 DOMAIN-CONTAINING PROTEIN"/>
    <property type="match status" value="1"/>
</dbReference>
<reference evidence="2" key="1">
    <citation type="journal article" date="2020" name="Stud. Mycol.">
        <title>101 Dothideomycetes genomes: a test case for predicting lifestyles and emergence of pathogens.</title>
        <authorList>
            <person name="Haridas S."/>
            <person name="Albert R."/>
            <person name="Binder M."/>
            <person name="Bloem J."/>
            <person name="Labutti K."/>
            <person name="Salamov A."/>
            <person name="Andreopoulos B."/>
            <person name="Baker S."/>
            <person name="Barry K."/>
            <person name="Bills G."/>
            <person name="Bluhm B."/>
            <person name="Cannon C."/>
            <person name="Castanera R."/>
            <person name="Culley D."/>
            <person name="Daum C."/>
            <person name="Ezra D."/>
            <person name="Gonzalez J."/>
            <person name="Henrissat B."/>
            <person name="Kuo A."/>
            <person name="Liang C."/>
            <person name="Lipzen A."/>
            <person name="Lutzoni F."/>
            <person name="Magnuson J."/>
            <person name="Mondo S."/>
            <person name="Nolan M."/>
            <person name="Ohm R."/>
            <person name="Pangilinan J."/>
            <person name="Park H.-J."/>
            <person name="Ramirez L."/>
            <person name="Alfaro M."/>
            <person name="Sun H."/>
            <person name="Tritt A."/>
            <person name="Yoshinaga Y."/>
            <person name="Zwiers L.-H."/>
            <person name="Turgeon B."/>
            <person name="Goodwin S."/>
            <person name="Spatafora J."/>
            <person name="Crous P."/>
            <person name="Grigoriev I."/>
        </authorList>
    </citation>
    <scope>NUCLEOTIDE SEQUENCE</scope>
    <source>
        <strain evidence="2">CBS 115976</strain>
    </source>
</reference>
<feature type="transmembrane region" description="Helical" evidence="1">
    <location>
        <begin position="154"/>
        <end position="180"/>
    </location>
</feature>
<evidence type="ECO:0000313" key="3">
    <source>
        <dbReference type="Proteomes" id="UP000799302"/>
    </source>
</evidence>
<keyword evidence="1" id="KW-0812">Transmembrane</keyword>
<keyword evidence="1" id="KW-1133">Transmembrane helix</keyword>
<dbReference type="EMBL" id="MU004237">
    <property type="protein sequence ID" value="KAF2667277.1"/>
    <property type="molecule type" value="Genomic_DNA"/>
</dbReference>
<protein>
    <submittedName>
        <fullName evidence="2">Uncharacterized protein</fullName>
    </submittedName>
</protein>
<proteinExistence type="predicted"/>
<dbReference type="InterPro" id="IPR021514">
    <property type="entry name" value="DUF3176"/>
</dbReference>
<evidence type="ECO:0000256" key="1">
    <source>
        <dbReference type="SAM" id="Phobius"/>
    </source>
</evidence>
<gene>
    <name evidence="2" type="ORF">BT63DRAFT_480275</name>
</gene>
<organism evidence="2 3">
    <name type="scientific">Microthyrium microscopicum</name>
    <dbReference type="NCBI Taxonomy" id="703497"/>
    <lineage>
        <taxon>Eukaryota</taxon>
        <taxon>Fungi</taxon>
        <taxon>Dikarya</taxon>
        <taxon>Ascomycota</taxon>
        <taxon>Pezizomycotina</taxon>
        <taxon>Dothideomycetes</taxon>
        <taxon>Dothideomycetes incertae sedis</taxon>
        <taxon>Microthyriales</taxon>
        <taxon>Microthyriaceae</taxon>
        <taxon>Microthyrium</taxon>
    </lineage>
</organism>
<name>A0A6A6U765_9PEZI</name>
<accession>A0A6A6U765</accession>